<evidence type="ECO:0000313" key="2">
    <source>
        <dbReference type="Proteomes" id="UP000636479"/>
    </source>
</evidence>
<dbReference type="PANTHER" id="PTHR35871:SF1">
    <property type="entry name" value="CXC1-LIKE CYSTEINE CLUSTER ASSOCIATED WITH KDZ TRANSPOSASES DOMAIN-CONTAINING PROTEIN"/>
    <property type="match status" value="1"/>
</dbReference>
<keyword evidence="2" id="KW-1185">Reference proteome</keyword>
<name>A0A8H6VVN3_9AGAR</name>
<sequence length="358" mass="41359">MASGKKGMKTWFACKLREWSIAFCEDKTNIPQHKYGRFSSSMLSDEDIAGAIHLHLQSLARLRVKRNISVCTAQRWMKKMGYRWKKEPKGMYLDGHERADVVDYRKNVFLPRWMFYEARARHWQADATFEEVDHECRLRLFMGSDNDCRPYTIWRQDESIFYANDRRTLRWVHESETAKIKAKGEGASDMIGDFVSPEYGWLRSKKPNDLGEHDDARVLLKPGKKREGYQTTETILAQVTRAMDILDHDYPEDRHVFAYDNATIHTARSPDALSALGMTLGPSTKFNKTNGPRTSIKPMAPHLKDSKFWFRNDAQKVTICQTPIQSTPPPRRNILCSAVEAVHSNAAPQPTRNAVYEK</sequence>
<evidence type="ECO:0008006" key="3">
    <source>
        <dbReference type="Google" id="ProtNLM"/>
    </source>
</evidence>
<comment type="caution">
    <text evidence="1">The sequence shown here is derived from an EMBL/GenBank/DDBJ whole genome shotgun (WGS) entry which is preliminary data.</text>
</comment>
<proteinExistence type="predicted"/>
<protein>
    <recommendedName>
        <fullName evidence="3">Transposase</fullName>
    </recommendedName>
</protein>
<dbReference type="GeneID" id="59350149"/>
<accession>A0A8H6VVN3</accession>
<dbReference type="OrthoDB" id="6511194at2759"/>
<dbReference type="Proteomes" id="UP000636479">
    <property type="component" value="Unassembled WGS sequence"/>
</dbReference>
<gene>
    <name evidence="1" type="ORF">MIND_01106600</name>
</gene>
<dbReference type="PANTHER" id="PTHR35871">
    <property type="entry name" value="EXPRESSED PROTEIN"/>
    <property type="match status" value="1"/>
</dbReference>
<dbReference type="RefSeq" id="XP_037217027.1">
    <property type="nucleotide sequence ID" value="XM_037367633.1"/>
</dbReference>
<reference evidence="1" key="1">
    <citation type="submission" date="2020-05" db="EMBL/GenBank/DDBJ databases">
        <title>Mycena genomes resolve the evolution of fungal bioluminescence.</title>
        <authorList>
            <person name="Tsai I.J."/>
        </authorList>
    </citation>
    <scope>NUCLEOTIDE SEQUENCE</scope>
    <source>
        <strain evidence="1">171206Taipei</strain>
    </source>
</reference>
<dbReference type="EMBL" id="JACAZF010000009">
    <property type="protein sequence ID" value="KAF7295664.1"/>
    <property type="molecule type" value="Genomic_DNA"/>
</dbReference>
<dbReference type="AlphaFoldDB" id="A0A8H6VVN3"/>
<organism evidence="1 2">
    <name type="scientific">Mycena indigotica</name>
    <dbReference type="NCBI Taxonomy" id="2126181"/>
    <lineage>
        <taxon>Eukaryota</taxon>
        <taxon>Fungi</taxon>
        <taxon>Dikarya</taxon>
        <taxon>Basidiomycota</taxon>
        <taxon>Agaricomycotina</taxon>
        <taxon>Agaricomycetes</taxon>
        <taxon>Agaricomycetidae</taxon>
        <taxon>Agaricales</taxon>
        <taxon>Marasmiineae</taxon>
        <taxon>Mycenaceae</taxon>
        <taxon>Mycena</taxon>
    </lineage>
</organism>
<evidence type="ECO:0000313" key="1">
    <source>
        <dbReference type="EMBL" id="KAF7295664.1"/>
    </source>
</evidence>